<evidence type="ECO:0000256" key="7">
    <source>
        <dbReference type="ARBA" id="ARBA00022729"/>
    </source>
</evidence>
<comment type="pathway">
    <text evidence="2">Cell wall biogenesis; peptidoglycan biosynthesis.</text>
</comment>
<dbReference type="AlphaFoldDB" id="A0A645B4X1"/>
<comment type="function">
    <text evidence="1">Removes C-terminal D-alanyl residues from sugar-peptide cell wall precursors.</text>
</comment>
<evidence type="ECO:0000256" key="2">
    <source>
        <dbReference type="ARBA" id="ARBA00004752"/>
    </source>
</evidence>
<dbReference type="GO" id="GO:0008360">
    <property type="term" value="P:regulation of cell shape"/>
    <property type="evidence" value="ECO:0007669"/>
    <property type="project" value="UniProtKB-KW"/>
</dbReference>
<keyword evidence="5" id="KW-0121">Carboxypeptidase</keyword>
<name>A0A645B4X1_9ZZZZ</name>
<dbReference type="PANTHER" id="PTHR21581">
    <property type="entry name" value="D-ALANYL-D-ALANINE CARBOXYPEPTIDASE"/>
    <property type="match status" value="1"/>
</dbReference>
<dbReference type="PRINTS" id="PR00725">
    <property type="entry name" value="DADACBPTASE1"/>
</dbReference>
<comment type="similarity">
    <text evidence="3">Belongs to the peptidase S11 family.</text>
</comment>
<dbReference type="GO" id="GO:0009002">
    <property type="term" value="F:serine-type D-Ala-D-Ala carboxypeptidase activity"/>
    <property type="evidence" value="ECO:0007669"/>
    <property type="project" value="UniProtKB-EC"/>
</dbReference>
<keyword evidence="10" id="KW-0573">Peptidoglycan synthesis</keyword>
<accession>A0A645B4X1</accession>
<dbReference type="GO" id="GO:0009252">
    <property type="term" value="P:peptidoglycan biosynthetic process"/>
    <property type="evidence" value="ECO:0007669"/>
    <property type="project" value="UniProtKB-UniPathway"/>
</dbReference>
<dbReference type="InterPro" id="IPR012907">
    <property type="entry name" value="Peptidase_S11_C"/>
</dbReference>
<dbReference type="InterPro" id="IPR015956">
    <property type="entry name" value="Peniciliin-bd_prot_C_sf"/>
</dbReference>
<keyword evidence="7" id="KW-0732">Signal</keyword>
<evidence type="ECO:0000256" key="9">
    <source>
        <dbReference type="ARBA" id="ARBA00022960"/>
    </source>
</evidence>
<dbReference type="EC" id="3.4.16.4" evidence="4"/>
<evidence type="ECO:0000256" key="4">
    <source>
        <dbReference type="ARBA" id="ARBA00012448"/>
    </source>
</evidence>
<reference evidence="14" key="1">
    <citation type="submission" date="2019-08" db="EMBL/GenBank/DDBJ databases">
        <authorList>
            <person name="Kucharzyk K."/>
            <person name="Murdoch R.W."/>
            <person name="Higgins S."/>
            <person name="Loffler F."/>
        </authorList>
    </citation>
    <scope>NUCLEOTIDE SEQUENCE</scope>
</reference>
<evidence type="ECO:0000256" key="3">
    <source>
        <dbReference type="ARBA" id="ARBA00007164"/>
    </source>
</evidence>
<gene>
    <name evidence="14" type="ORF">SDC9_107323</name>
</gene>
<evidence type="ECO:0000256" key="12">
    <source>
        <dbReference type="ARBA" id="ARBA00034000"/>
    </source>
</evidence>
<dbReference type="Gene3D" id="2.60.410.10">
    <property type="entry name" value="D-Ala-D-Ala carboxypeptidase, C-terminal domain"/>
    <property type="match status" value="1"/>
</dbReference>
<protein>
    <recommendedName>
        <fullName evidence="4">serine-type D-Ala-D-Ala carboxypeptidase</fullName>
        <ecNumber evidence="4">3.4.16.4</ecNumber>
    </recommendedName>
</protein>
<sequence length="367" mass="41108">MKNKFLKFYSVLIMVFLLTSFSIEVYSKPLRVNAVSAIAIDGNTGIVLFDQNSHKVIPMASTTKIITCLVALKYGDLEQKFEISKNAASIRGSKVGYKSGEKISLKELLHGLMLKSGNDCAIAIAEGLSGSIENFCKLMNEYALEIGLMDSHFESPHGLDSMYHYSSAYDLALATMKAKEIKEFNDIVSAKLVDGVENGFTRSFQNINKILYQVPEANGVKTGYTGNAGKCLVSSIKYDNSDIIIVTLNCNNRWEETKRIYDIVKENYNFEKIVSKDEVLGEVCVKNEKNKVDLISQKDIVVPVRKNQVISKEIQIPKKPLKKSIKQGDNIGMLLVTSEKEVLMKYPLRAKDSFESKSIVEYIKDIF</sequence>
<evidence type="ECO:0000256" key="6">
    <source>
        <dbReference type="ARBA" id="ARBA00022670"/>
    </source>
</evidence>
<dbReference type="PANTHER" id="PTHR21581:SF33">
    <property type="entry name" value="D-ALANYL-D-ALANINE CARBOXYPEPTIDASE DACB"/>
    <property type="match status" value="1"/>
</dbReference>
<comment type="catalytic activity">
    <reaction evidence="12">
        <text>Preferential cleavage: (Ac)2-L-Lys-D-Ala-|-D-Ala. Also transpeptidation of peptidyl-alanyl moieties that are N-acyl substituents of D-alanine.</text>
        <dbReference type="EC" id="3.4.16.4"/>
    </reaction>
</comment>
<comment type="caution">
    <text evidence="14">The sequence shown here is derived from an EMBL/GenBank/DDBJ whole genome shotgun (WGS) entry which is preliminary data.</text>
</comment>
<dbReference type="InterPro" id="IPR012338">
    <property type="entry name" value="Beta-lactam/transpept-like"/>
</dbReference>
<keyword evidence="8" id="KW-0378">Hydrolase</keyword>
<dbReference type="Pfam" id="PF07943">
    <property type="entry name" value="PBP5_C"/>
    <property type="match status" value="1"/>
</dbReference>
<evidence type="ECO:0000256" key="1">
    <source>
        <dbReference type="ARBA" id="ARBA00003217"/>
    </source>
</evidence>
<dbReference type="SUPFAM" id="SSF69189">
    <property type="entry name" value="Penicillin-binding protein associated domain"/>
    <property type="match status" value="1"/>
</dbReference>
<dbReference type="SMART" id="SM00936">
    <property type="entry name" value="PBP5_C"/>
    <property type="match status" value="1"/>
</dbReference>
<dbReference type="UniPathway" id="UPA00219"/>
<dbReference type="InterPro" id="IPR037167">
    <property type="entry name" value="Peptidase_S11_C_sf"/>
</dbReference>
<keyword evidence="6" id="KW-0645">Protease</keyword>
<dbReference type="SUPFAM" id="SSF56601">
    <property type="entry name" value="beta-lactamase/transpeptidase-like"/>
    <property type="match status" value="1"/>
</dbReference>
<dbReference type="Pfam" id="PF00768">
    <property type="entry name" value="Peptidase_S11"/>
    <property type="match status" value="1"/>
</dbReference>
<dbReference type="GO" id="GO:0071555">
    <property type="term" value="P:cell wall organization"/>
    <property type="evidence" value="ECO:0007669"/>
    <property type="project" value="UniProtKB-KW"/>
</dbReference>
<feature type="domain" description="Peptidase S11 D-Ala-D-Ala carboxypeptidase A C-terminal" evidence="13">
    <location>
        <begin position="268"/>
        <end position="356"/>
    </location>
</feature>
<evidence type="ECO:0000256" key="8">
    <source>
        <dbReference type="ARBA" id="ARBA00022801"/>
    </source>
</evidence>
<evidence type="ECO:0000313" key="14">
    <source>
        <dbReference type="EMBL" id="MPM60472.1"/>
    </source>
</evidence>
<dbReference type="InterPro" id="IPR001967">
    <property type="entry name" value="Peptidase_S11_N"/>
</dbReference>
<dbReference type="GO" id="GO:0006508">
    <property type="term" value="P:proteolysis"/>
    <property type="evidence" value="ECO:0007669"/>
    <property type="project" value="UniProtKB-KW"/>
</dbReference>
<proteinExistence type="inferred from homology"/>
<dbReference type="InterPro" id="IPR018044">
    <property type="entry name" value="Peptidase_S11"/>
</dbReference>
<evidence type="ECO:0000256" key="11">
    <source>
        <dbReference type="ARBA" id="ARBA00023316"/>
    </source>
</evidence>
<organism evidence="14">
    <name type="scientific">bioreactor metagenome</name>
    <dbReference type="NCBI Taxonomy" id="1076179"/>
    <lineage>
        <taxon>unclassified sequences</taxon>
        <taxon>metagenomes</taxon>
        <taxon>ecological metagenomes</taxon>
    </lineage>
</organism>
<keyword evidence="11" id="KW-0961">Cell wall biogenesis/degradation</keyword>
<evidence type="ECO:0000259" key="13">
    <source>
        <dbReference type="SMART" id="SM00936"/>
    </source>
</evidence>
<dbReference type="EMBL" id="VSSQ01017820">
    <property type="protein sequence ID" value="MPM60472.1"/>
    <property type="molecule type" value="Genomic_DNA"/>
</dbReference>
<dbReference type="Gene3D" id="3.40.710.10">
    <property type="entry name" value="DD-peptidase/beta-lactamase superfamily"/>
    <property type="match status" value="1"/>
</dbReference>
<evidence type="ECO:0000256" key="5">
    <source>
        <dbReference type="ARBA" id="ARBA00022645"/>
    </source>
</evidence>
<keyword evidence="9" id="KW-0133">Cell shape</keyword>
<evidence type="ECO:0000256" key="10">
    <source>
        <dbReference type="ARBA" id="ARBA00022984"/>
    </source>
</evidence>